<evidence type="ECO:0000256" key="2">
    <source>
        <dbReference type="ARBA" id="ARBA00010752"/>
    </source>
</evidence>
<dbReference type="EMBL" id="BMOY01000001">
    <property type="protein sequence ID" value="GGI95021.1"/>
    <property type="molecule type" value="Genomic_DNA"/>
</dbReference>
<dbReference type="CDD" id="cd00140">
    <property type="entry name" value="beta_clamp"/>
    <property type="match status" value="1"/>
</dbReference>
<dbReference type="RefSeq" id="WP_188880476.1">
    <property type="nucleotide sequence ID" value="NZ_BMOY01000001.1"/>
</dbReference>
<dbReference type="InterPro" id="IPR022634">
    <property type="entry name" value="DNA_polIII_beta_N"/>
</dbReference>
<reference evidence="14" key="2">
    <citation type="submission" date="2020-09" db="EMBL/GenBank/DDBJ databases">
        <authorList>
            <person name="Sun Q."/>
            <person name="Ohkuma M."/>
        </authorList>
    </citation>
    <scope>NUCLEOTIDE SEQUENCE</scope>
    <source>
        <strain evidence="14">JCM 18487</strain>
    </source>
</reference>
<comment type="subcellular location">
    <subcellularLocation>
        <location evidence="1 10">Cytoplasm</location>
    </subcellularLocation>
</comment>
<evidence type="ECO:0000256" key="1">
    <source>
        <dbReference type="ARBA" id="ARBA00004496"/>
    </source>
</evidence>
<feature type="domain" description="DNA polymerase III beta sliding clamp C-terminal" evidence="13">
    <location>
        <begin position="251"/>
        <end position="366"/>
    </location>
</feature>
<evidence type="ECO:0000259" key="11">
    <source>
        <dbReference type="Pfam" id="PF00712"/>
    </source>
</evidence>
<dbReference type="GO" id="GO:0005737">
    <property type="term" value="C:cytoplasm"/>
    <property type="evidence" value="ECO:0007669"/>
    <property type="project" value="UniProtKB-SubCell"/>
</dbReference>
<keyword evidence="4 10" id="KW-0963">Cytoplasm</keyword>
<dbReference type="PIRSF" id="PIRSF000804">
    <property type="entry name" value="DNA_pol_III_b"/>
    <property type="match status" value="1"/>
</dbReference>
<dbReference type="NCBIfam" id="TIGR00663">
    <property type="entry name" value="dnan"/>
    <property type="match status" value="1"/>
</dbReference>
<evidence type="ECO:0000313" key="14">
    <source>
        <dbReference type="EMBL" id="GGI95021.1"/>
    </source>
</evidence>
<dbReference type="SUPFAM" id="SSF55979">
    <property type="entry name" value="DNA clamp"/>
    <property type="match status" value="3"/>
</dbReference>
<evidence type="ECO:0000256" key="10">
    <source>
        <dbReference type="PIRNR" id="PIRNR000804"/>
    </source>
</evidence>
<evidence type="ECO:0000256" key="4">
    <source>
        <dbReference type="ARBA" id="ARBA00022490"/>
    </source>
</evidence>
<dbReference type="GO" id="GO:0003677">
    <property type="term" value="F:DNA binding"/>
    <property type="evidence" value="ECO:0007669"/>
    <property type="project" value="UniProtKB-UniRule"/>
</dbReference>
<keyword evidence="5 10" id="KW-0808">Transferase</keyword>
<organism evidence="14 15">
    <name type="scientific">Alicyclobacillus cellulosilyticus</name>
    <dbReference type="NCBI Taxonomy" id="1003997"/>
    <lineage>
        <taxon>Bacteria</taxon>
        <taxon>Bacillati</taxon>
        <taxon>Bacillota</taxon>
        <taxon>Bacilli</taxon>
        <taxon>Bacillales</taxon>
        <taxon>Alicyclobacillaceae</taxon>
        <taxon>Alicyclobacillus</taxon>
    </lineage>
</organism>
<dbReference type="PANTHER" id="PTHR30478">
    <property type="entry name" value="DNA POLYMERASE III SUBUNIT BETA"/>
    <property type="match status" value="1"/>
</dbReference>
<dbReference type="Gene3D" id="3.70.10.10">
    <property type="match status" value="1"/>
</dbReference>
<evidence type="ECO:0000259" key="12">
    <source>
        <dbReference type="Pfam" id="PF02767"/>
    </source>
</evidence>
<name>A0A917K1L2_9BACL</name>
<dbReference type="Pfam" id="PF00712">
    <property type="entry name" value="DNA_pol3_beta"/>
    <property type="match status" value="1"/>
</dbReference>
<evidence type="ECO:0000256" key="9">
    <source>
        <dbReference type="ARBA" id="ARBA00023125"/>
    </source>
</evidence>
<dbReference type="InterPro" id="IPR022637">
    <property type="entry name" value="DNA_polIII_beta_cen"/>
</dbReference>
<dbReference type="InterPro" id="IPR046938">
    <property type="entry name" value="DNA_clamp_sf"/>
</dbReference>
<keyword evidence="6 10" id="KW-0548">Nucleotidyltransferase</keyword>
<protein>
    <recommendedName>
        <fullName evidence="3 10">Beta sliding clamp</fullName>
    </recommendedName>
</protein>
<dbReference type="Pfam" id="PF02767">
    <property type="entry name" value="DNA_pol3_beta_2"/>
    <property type="match status" value="1"/>
</dbReference>
<evidence type="ECO:0000259" key="13">
    <source>
        <dbReference type="Pfam" id="PF02768"/>
    </source>
</evidence>
<dbReference type="SMART" id="SM00480">
    <property type="entry name" value="POL3Bc"/>
    <property type="match status" value="1"/>
</dbReference>
<dbReference type="GO" id="GO:0008408">
    <property type="term" value="F:3'-5' exonuclease activity"/>
    <property type="evidence" value="ECO:0007669"/>
    <property type="project" value="InterPro"/>
</dbReference>
<feature type="domain" description="DNA polymerase III beta sliding clamp central" evidence="12">
    <location>
        <begin position="135"/>
        <end position="249"/>
    </location>
</feature>
<accession>A0A917K1L2</accession>
<dbReference type="Gene3D" id="3.10.150.10">
    <property type="entry name" value="DNA Polymerase III, subunit A, domain 2"/>
    <property type="match status" value="1"/>
</dbReference>
<evidence type="ECO:0000256" key="3">
    <source>
        <dbReference type="ARBA" id="ARBA00021035"/>
    </source>
</evidence>
<dbReference type="AlphaFoldDB" id="A0A917K1L2"/>
<dbReference type="GO" id="GO:0009360">
    <property type="term" value="C:DNA polymerase III complex"/>
    <property type="evidence" value="ECO:0007669"/>
    <property type="project" value="InterPro"/>
</dbReference>
<comment type="similarity">
    <text evidence="2 10">Belongs to the beta sliding clamp family.</text>
</comment>
<comment type="subunit">
    <text evidence="10">Forms a ring-shaped head-to-tail homodimer around DNA.</text>
</comment>
<dbReference type="GO" id="GO:0006271">
    <property type="term" value="P:DNA strand elongation involved in DNA replication"/>
    <property type="evidence" value="ECO:0007669"/>
    <property type="project" value="TreeGrafter"/>
</dbReference>
<proteinExistence type="inferred from homology"/>
<sequence>MQFTIRQNTLLNTIQTVSKAVAVRTTKQVLTGILLQATEKELTATAYDLDLGIQDTVPANEETGLRIAQPGQIVLPARLLTDLVRKLPSSEIQVTVHTNYVTEIRAGSAQFHIHGIDAAEFPTLPVLHAPETLQISAPLLKDIIHTTGFAISTVEARPILTGVHVECKNQALTFTATDGLRLATRTVRLEIPEEFAWNVVIPGKSLNELAKILPDDEQVVVVQFTDTHCLFQSGSTLFYTRLIEGTYPDTKRIIPKTYQTEVAVVLDDMLGAIDRASLIARERENHMVRMEVHDDVINVSSSSPELGHVLESVGVVEKTGEDLFIAFNARYVMDALRASSAAEVLFRFNGANQPFTIVTRGDESAALQLISPVLVR</sequence>
<evidence type="ECO:0000256" key="5">
    <source>
        <dbReference type="ARBA" id="ARBA00022679"/>
    </source>
</evidence>
<comment type="caution">
    <text evidence="14">The sequence shown here is derived from an EMBL/GenBank/DDBJ whole genome shotgun (WGS) entry which is preliminary data.</text>
</comment>
<gene>
    <name evidence="14" type="primary">dnaN</name>
    <name evidence="14" type="ORF">GCM10010885_00730</name>
</gene>
<evidence type="ECO:0000256" key="8">
    <source>
        <dbReference type="ARBA" id="ARBA00022932"/>
    </source>
</evidence>
<keyword evidence="9" id="KW-0238">DNA-binding</keyword>
<evidence type="ECO:0000313" key="15">
    <source>
        <dbReference type="Proteomes" id="UP000637695"/>
    </source>
</evidence>
<dbReference type="InterPro" id="IPR001001">
    <property type="entry name" value="DNA_polIII_beta"/>
</dbReference>
<dbReference type="GO" id="GO:0003887">
    <property type="term" value="F:DNA-directed DNA polymerase activity"/>
    <property type="evidence" value="ECO:0007669"/>
    <property type="project" value="UniProtKB-UniRule"/>
</dbReference>
<evidence type="ECO:0000256" key="7">
    <source>
        <dbReference type="ARBA" id="ARBA00022705"/>
    </source>
</evidence>
<evidence type="ECO:0000256" key="6">
    <source>
        <dbReference type="ARBA" id="ARBA00022695"/>
    </source>
</evidence>
<comment type="function">
    <text evidence="10">Confers DNA tethering and processivity to DNA polymerases and other proteins. Acts as a clamp, forming a ring around DNA (a reaction catalyzed by the clamp-loading complex) which diffuses in an ATP-independent manner freely and bidirectionally along dsDNA. Initially characterized for its ability to contact the catalytic subunit of DNA polymerase III (Pol III), a complex, multichain enzyme responsible for most of the replicative synthesis in bacteria; Pol III exhibits 3'-5' exonuclease proofreading activity. The beta chain is required for initiation of replication as well as for processivity of DNA replication.</text>
</comment>
<dbReference type="Proteomes" id="UP000637695">
    <property type="component" value="Unassembled WGS sequence"/>
</dbReference>
<keyword evidence="7 10" id="KW-0235">DNA replication</keyword>
<dbReference type="InterPro" id="IPR022635">
    <property type="entry name" value="DNA_polIII_beta_C"/>
</dbReference>
<dbReference type="Pfam" id="PF02768">
    <property type="entry name" value="DNA_pol3_beta_3"/>
    <property type="match status" value="1"/>
</dbReference>
<keyword evidence="15" id="KW-1185">Reference proteome</keyword>
<keyword evidence="8 10" id="KW-0239">DNA-directed DNA polymerase</keyword>
<reference evidence="14" key="1">
    <citation type="journal article" date="2014" name="Int. J. Syst. Evol. Microbiol.">
        <title>Complete genome sequence of Corynebacterium casei LMG S-19264T (=DSM 44701T), isolated from a smear-ripened cheese.</title>
        <authorList>
            <consortium name="US DOE Joint Genome Institute (JGI-PGF)"/>
            <person name="Walter F."/>
            <person name="Albersmeier A."/>
            <person name="Kalinowski J."/>
            <person name="Ruckert C."/>
        </authorList>
    </citation>
    <scope>NUCLEOTIDE SEQUENCE</scope>
    <source>
        <strain evidence="14">JCM 18487</strain>
    </source>
</reference>
<feature type="domain" description="DNA polymerase III beta sliding clamp N-terminal" evidence="11">
    <location>
        <begin position="1"/>
        <end position="125"/>
    </location>
</feature>
<dbReference type="PANTHER" id="PTHR30478:SF0">
    <property type="entry name" value="BETA SLIDING CLAMP"/>
    <property type="match status" value="1"/>
</dbReference>